<sequence>MPEAPTELFFDIETDPMRDICYLHGFLERCNGDNSSERYIAFFSDQPNEQEEKRAFGQAWEFI</sequence>
<organism evidence="1">
    <name type="scientific">marine sediment metagenome</name>
    <dbReference type="NCBI Taxonomy" id="412755"/>
    <lineage>
        <taxon>unclassified sequences</taxon>
        <taxon>metagenomes</taxon>
        <taxon>ecological metagenomes</taxon>
    </lineage>
</organism>
<dbReference type="EMBL" id="BART01001296">
    <property type="protein sequence ID" value="GAG66241.1"/>
    <property type="molecule type" value="Genomic_DNA"/>
</dbReference>
<gene>
    <name evidence="1" type="ORF">S01H4_04732</name>
</gene>
<reference evidence="1" key="1">
    <citation type="journal article" date="2014" name="Front. Microbiol.">
        <title>High frequency of phylogenetically diverse reductive dehalogenase-homologous genes in deep subseafloor sedimentary metagenomes.</title>
        <authorList>
            <person name="Kawai M."/>
            <person name="Futagami T."/>
            <person name="Toyoda A."/>
            <person name="Takaki Y."/>
            <person name="Nishi S."/>
            <person name="Hori S."/>
            <person name="Arai W."/>
            <person name="Tsubouchi T."/>
            <person name="Morono Y."/>
            <person name="Uchiyama I."/>
            <person name="Ito T."/>
            <person name="Fujiyama A."/>
            <person name="Inagaki F."/>
            <person name="Takami H."/>
        </authorList>
    </citation>
    <scope>NUCLEOTIDE SEQUENCE</scope>
    <source>
        <strain evidence="1">Expedition CK06-06</strain>
    </source>
</reference>
<protein>
    <submittedName>
        <fullName evidence="1">Uncharacterized protein</fullName>
    </submittedName>
</protein>
<name>X1B2K4_9ZZZZ</name>
<accession>X1B2K4</accession>
<dbReference type="AlphaFoldDB" id="X1B2K4"/>
<evidence type="ECO:0000313" key="1">
    <source>
        <dbReference type="EMBL" id="GAG66241.1"/>
    </source>
</evidence>
<comment type="caution">
    <text evidence="1">The sequence shown here is derived from an EMBL/GenBank/DDBJ whole genome shotgun (WGS) entry which is preliminary data.</text>
</comment>
<proteinExistence type="predicted"/>
<feature type="non-terminal residue" evidence="1">
    <location>
        <position position="63"/>
    </location>
</feature>